<evidence type="ECO:0000256" key="6">
    <source>
        <dbReference type="ARBA" id="ARBA00022655"/>
    </source>
</evidence>
<gene>
    <name evidence="14" type="ORF">ET989_05135</name>
</gene>
<dbReference type="Pfam" id="PF08546">
    <property type="entry name" value="ApbA_C"/>
    <property type="match status" value="1"/>
</dbReference>
<evidence type="ECO:0000256" key="7">
    <source>
        <dbReference type="ARBA" id="ARBA00022857"/>
    </source>
</evidence>
<keyword evidence="8 11" id="KW-0560">Oxidoreductase</keyword>
<evidence type="ECO:0000256" key="1">
    <source>
        <dbReference type="ARBA" id="ARBA00002919"/>
    </source>
</evidence>
<dbReference type="UniPathway" id="UPA00028">
    <property type="reaction ID" value="UER00004"/>
</dbReference>
<proteinExistence type="inferred from homology"/>
<comment type="similarity">
    <text evidence="3 11">Belongs to the ketopantoate reductase family.</text>
</comment>
<dbReference type="AlphaFoldDB" id="A0A4Q9KEG2"/>
<evidence type="ECO:0000256" key="10">
    <source>
        <dbReference type="ARBA" id="ARBA00048793"/>
    </source>
</evidence>
<sequence>MRFLFLGAGAIGTYVGGSLASAGHDVAFIEQPLPAAEIARHGLVVESVSGRREVRDVTLFTDAREALDAGGWDIAVFALKSFDTAEAVDQLVATARPVPTILSLQNGVDNEPLIASRLGADRVIAGTVTTAIGKPGVGHVVEEKHRGIGIAHGHALSAQVADALNDARLGARTFPAAGPMKWSKLLTNLQGSATSAILDLPVGAIFSDKRLLAVETASLRECIAVMRALGHDPVDLPGTPVRALAWAVERLPQSVTRPIFTRLLGGSRGDKMPSLHIDLHAGRGRSEVGHLHGAVVRHGASVGVPTPVNAVLTSVLEGLTLGTEDIESFRRRPEALLARLP</sequence>
<comment type="pathway">
    <text evidence="2 11">Cofactor biosynthesis; (R)-pantothenate biosynthesis; (R)-pantoate from 3-methyl-2-oxobutanoate: step 2/2.</text>
</comment>
<dbReference type="Gene3D" id="3.40.50.720">
    <property type="entry name" value="NAD(P)-binding Rossmann-like Domain"/>
    <property type="match status" value="1"/>
</dbReference>
<dbReference type="InterPro" id="IPR013332">
    <property type="entry name" value="KPR_N"/>
</dbReference>
<evidence type="ECO:0000313" key="14">
    <source>
        <dbReference type="EMBL" id="TBT85841.1"/>
    </source>
</evidence>
<dbReference type="SUPFAM" id="SSF48179">
    <property type="entry name" value="6-phosphogluconate dehydrogenase C-terminal domain-like"/>
    <property type="match status" value="1"/>
</dbReference>
<comment type="caution">
    <text evidence="14">The sequence shown here is derived from an EMBL/GenBank/DDBJ whole genome shotgun (WGS) entry which is preliminary data.</text>
</comment>
<dbReference type="Proteomes" id="UP000292373">
    <property type="component" value="Unassembled WGS sequence"/>
</dbReference>
<evidence type="ECO:0000256" key="9">
    <source>
        <dbReference type="ARBA" id="ARBA00032024"/>
    </source>
</evidence>
<comment type="function">
    <text evidence="1 11">Catalyzes the NADPH-dependent reduction of ketopantoate into pantoic acid.</text>
</comment>
<evidence type="ECO:0000256" key="2">
    <source>
        <dbReference type="ARBA" id="ARBA00004994"/>
    </source>
</evidence>
<evidence type="ECO:0000259" key="13">
    <source>
        <dbReference type="Pfam" id="PF08546"/>
    </source>
</evidence>
<evidence type="ECO:0000256" key="8">
    <source>
        <dbReference type="ARBA" id="ARBA00023002"/>
    </source>
</evidence>
<dbReference type="GO" id="GO:0005737">
    <property type="term" value="C:cytoplasm"/>
    <property type="evidence" value="ECO:0007669"/>
    <property type="project" value="TreeGrafter"/>
</dbReference>
<dbReference type="PANTHER" id="PTHR43765">
    <property type="entry name" value="2-DEHYDROPANTOATE 2-REDUCTASE-RELATED"/>
    <property type="match status" value="1"/>
</dbReference>
<dbReference type="PANTHER" id="PTHR43765:SF2">
    <property type="entry name" value="2-DEHYDROPANTOATE 2-REDUCTASE"/>
    <property type="match status" value="1"/>
</dbReference>
<keyword evidence="15" id="KW-1185">Reference proteome</keyword>
<dbReference type="InterPro" id="IPR013328">
    <property type="entry name" value="6PGD_dom2"/>
</dbReference>
<dbReference type="InterPro" id="IPR050838">
    <property type="entry name" value="Ketopantoate_reductase"/>
</dbReference>
<dbReference type="InterPro" id="IPR036291">
    <property type="entry name" value="NAD(P)-bd_dom_sf"/>
</dbReference>
<keyword evidence="6 11" id="KW-0566">Pantothenate biosynthesis</keyword>
<dbReference type="Gene3D" id="1.10.1040.10">
    <property type="entry name" value="N-(1-d-carboxylethyl)-l-norvaline Dehydrogenase, domain 2"/>
    <property type="match status" value="1"/>
</dbReference>
<evidence type="ECO:0000256" key="11">
    <source>
        <dbReference type="RuleBase" id="RU362068"/>
    </source>
</evidence>
<dbReference type="RefSeq" id="WP_131167491.1">
    <property type="nucleotide sequence ID" value="NZ_SDMQ01000004.1"/>
</dbReference>
<dbReference type="GO" id="GO:0050661">
    <property type="term" value="F:NADP binding"/>
    <property type="evidence" value="ECO:0007669"/>
    <property type="project" value="TreeGrafter"/>
</dbReference>
<dbReference type="InterPro" id="IPR008927">
    <property type="entry name" value="6-PGluconate_DH-like_C_sf"/>
</dbReference>
<evidence type="ECO:0000259" key="12">
    <source>
        <dbReference type="Pfam" id="PF02558"/>
    </source>
</evidence>
<evidence type="ECO:0000313" key="15">
    <source>
        <dbReference type="Proteomes" id="UP000292373"/>
    </source>
</evidence>
<dbReference type="NCBIfam" id="TIGR00745">
    <property type="entry name" value="apbA_panE"/>
    <property type="match status" value="1"/>
</dbReference>
<dbReference type="SUPFAM" id="SSF51735">
    <property type="entry name" value="NAD(P)-binding Rossmann-fold domains"/>
    <property type="match status" value="1"/>
</dbReference>
<reference evidence="14 15" key="1">
    <citation type="submission" date="2019-01" db="EMBL/GenBank/DDBJ databases">
        <title>Lactibacter flavus gen. nov., sp. nov., a novel bacterium of the family Propionibacteriaceae isolated from raw milk and dairy products.</title>
        <authorList>
            <person name="Huptas C."/>
            <person name="Wenning M."/>
            <person name="Breitenwieser F."/>
            <person name="Doll E."/>
            <person name="Von Neubeck M."/>
            <person name="Busse H.-J."/>
            <person name="Scherer S."/>
        </authorList>
    </citation>
    <scope>NUCLEOTIDE SEQUENCE [LARGE SCALE GENOMIC DNA]</scope>
    <source>
        <strain evidence="14 15">KCTC 33808</strain>
    </source>
</reference>
<protein>
    <recommendedName>
        <fullName evidence="5 11">2-dehydropantoate 2-reductase</fullName>
        <ecNumber evidence="4 11">1.1.1.169</ecNumber>
    </recommendedName>
    <alternativeName>
        <fullName evidence="9 11">Ketopantoate reductase</fullName>
    </alternativeName>
</protein>
<dbReference type="InterPro" id="IPR003710">
    <property type="entry name" value="ApbA"/>
</dbReference>
<comment type="catalytic activity">
    <reaction evidence="10 11">
        <text>(R)-pantoate + NADP(+) = 2-dehydropantoate + NADPH + H(+)</text>
        <dbReference type="Rhea" id="RHEA:16233"/>
        <dbReference type="ChEBI" id="CHEBI:11561"/>
        <dbReference type="ChEBI" id="CHEBI:15378"/>
        <dbReference type="ChEBI" id="CHEBI:15980"/>
        <dbReference type="ChEBI" id="CHEBI:57783"/>
        <dbReference type="ChEBI" id="CHEBI:58349"/>
        <dbReference type="EC" id="1.1.1.169"/>
    </reaction>
</comment>
<dbReference type="Pfam" id="PF02558">
    <property type="entry name" value="ApbA"/>
    <property type="match status" value="1"/>
</dbReference>
<organism evidence="14 15">
    <name type="scientific">Propioniciclava sinopodophylli</name>
    <dbReference type="NCBI Taxonomy" id="1837344"/>
    <lineage>
        <taxon>Bacteria</taxon>
        <taxon>Bacillati</taxon>
        <taxon>Actinomycetota</taxon>
        <taxon>Actinomycetes</taxon>
        <taxon>Propionibacteriales</taxon>
        <taxon>Propionibacteriaceae</taxon>
        <taxon>Propioniciclava</taxon>
    </lineage>
</organism>
<feature type="domain" description="Ketopantoate reductase N-terminal" evidence="12">
    <location>
        <begin position="4"/>
        <end position="144"/>
    </location>
</feature>
<dbReference type="GO" id="GO:0008677">
    <property type="term" value="F:2-dehydropantoate 2-reductase activity"/>
    <property type="evidence" value="ECO:0007669"/>
    <property type="project" value="UniProtKB-EC"/>
</dbReference>
<dbReference type="GO" id="GO:0015940">
    <property type="term" value="P:pantothenate biosynthetic process"/>
    <property type="evidence" value="ECO:0007669"/>
    <property type="project" value="UniProtKB-UniPathway"/>
</dbReference>
<dbReference type="OrthoDB" id="9796561at2"/>
<evidence type="ECO:0000256" key="3">
    <source>
        <dbReference type="ARBA" id="ARBA00007870"/>
    </source>
</evidence>
<keyword evidence="7 11" id="KW-0521">NADP</keyword>
<dbReference type="EMBL" id="SDMQ01000004">
    <property type="protein sequence ID" value="TBT85841.1"/>
    <property type="molecule type" value="Genomic_DNA"/>
</dbReference>
<accession>A0A4Q9KEG2</accession>
<dbReference type="InterPro" id="IPR013752">
    <property type="entry name" value="KPA_reductase"/>
</dbReference>
<dbReference type="EC" id="1.1.1.169" evidence="4 11"/>
<feature type="domain" description="Ketopantoate reductase C-terminal" evidence="13">
    <location>
        <begin position="180"/>
        <end position="318"/>
    </location>
</feature>
<evidence type="ECO:0000256" key="4">
    <source>
        <dbReference type="ARBA" id="ARBA00013014"/>
    </source>
</evidence>
<evidence type="ECO:0000256" key="5">
    <source>
        <dbReference type="ARBA" id="ARBA00019465"/>
    </source>
</evidence>
<name>A0A4Q9KEG2_9ACTN</name>